<keyword evidence="2" id="KW-1185">Reference proteome</keyword>
<accession>A0A0A0KT34</accession>
<reference evidence="1 2" key="4">
    <citation type="journal article" date="2011" name="BMC Genomics">
        <title>RNA-Seq improves annotation of protein-coding genes in the cucumber genome.</title>
        <authorList>
            <person name="Li Z."/>
            <person name="Zhang Z."/>
            <person name="Yan P."/>
            <person name="Huang S."/>
            <person name="Fei Z."/>
            <person name="Lin K."/>
        </authorList>
    </citation>
    <scope>NUCLEOTIDE SEQUENCE [LARGE SCALE GENOMIC DNA]</scope>
    <source>
        <strain evidence="2">cv. 9930</strain>
    </source>
</reference>
<organism evidence="1 2">
    <name type="scientific">Cucumis sativus</name>
    <name type="common">Cucumber</name>
    <dbReference type="NCBI Taxonomy" id="3659"/>
    <lineage>
        <taxon>Eukaryota</taxon>
        <taxon>Viridiplantae</taxon>
        <taxon>Streptophyta</taxon>
        <taxon>Embryophyta</taxon>
        <taxon>Tracheophyta</taxon>
        <taxon>Spermatophyta</taxon>
        <taxon>Magnoliopsida</taxon>
        <taxon>eudicotyledons</taxon>
        <taxon>Gunneridae</taxon>
        <taxon>Pentapetalae</taxon>
        <taxon>rosids</taxon>
        <taxon>fabids</taxon>
        <taxon>Cucurbitales</taxon>
        <taxon>Cucurbitaceae</taxon>
        <taxon>Benincaseae</taxon>
        <taxon>Cucumis</taxon>
    </lineage>
</organism>
<name>A0A0A0KT34_CUCSA</name>
<dbReference type="Proteomes" id="UP000029981">
    <property type="component" value="Chromosome 4"/>
</dbReference>
<dbReference type="AlphaFoldDB" id="A0A0A0KT34"/>
<dbReference type="Gramene" id="KGN52748">
    <property type="protein sequence ID" value="KGN52748"/>
    <property type="gene ID" value="Csa_4G000690"/>
</dbReference>
<gene>
    <name evidence="1" type="ORF">Csa_4G000690</name>
</gene>
<protein>
    <submittedName>
        <fullName evidence="1">Uncharacterized protein</fullName>
    </submittedName>
</protein>
<sequence length="83" mass="9736">MLYKVEFEEENENEDSGRQNACVIKIGFHYQKYINSQISNTHTQNHNFEASIFSSFCSKFQRNFECSSLQNPNSHHNSLSSWP</sequence>
<proteinExistence type="predicted"/>
<evidence type="ECO:0000313" key="2">
    <source>
        <dbReference type="Proteomes" id="UP000029981"/>
    </source>
</evidence>
<dbReference type="EMBL" id="CM002925">
    <property type="protein sequence ID" value="KGN52748.1"/>
    <property type="molecule type" value="Genomic_DNA"/>
</dbReference>
<reference evidence="1 2" key="2">
    <citation type="journal article" date="2009" name="PLoS ONE">
        <title>An integrated genetic and cytogenetic map of the cucumber genome.</title>
        <authorList>
            <person name="Ren Y."/>
            <person name="Zhang Z."/>
            <person name="Liu J."/>
            <person name="Staub J.E."/>
            <person name="Han Y."/>
            <person name="Cheng Z."/>
            <person name="Li X."/>
            <person name="Lu J."/>
            <person name="Miao H."/>
            <person name="Kang H."/>
            <person name="Xie B."/>
            <person name="Gu X."/>
            <person name="Wang X."/>
            <person name="Du Y."/>
            <person name="Jin W."/>
            <person name="Huang S."/>
        </authorList>
    </citation>
    <scope>NUCLEOTIDE SEQUENCE [LARGE SCALE GENOMIC DNA]</scope>
    <source>
        <strain evidence="2">cv. 9930</strain>
    </source>
</reference>
<reference evidence="1 2" key="1">
    <citation type="journal article" date="2009" name="Nat. Genet.">
        <title>The genome of the cucumber, Cucumis sativus L.</title>
        <authorList>
            <person name="Huang S."/>
            <person name="Li R."/>
            <person name="Zhang Z."/>
            <person name="Li L."/>
            <person name="Gu X."/>
            <person name="Fan W."/>
            <person name="Lucas W.J."/>
            <person name="Wang X."/>
            <person name="Xie B."/>
            <person name="Ni P."/>
            <person name="Ren Y."/>
            <person name="Zhu H."/>
            <person name="Li J."/>
            <person name="Lin K."/>
            <person name="Jin W."/>
            <person name="Fei Z."/>
            <person name="Li G."/>
            <person name="Staub J."/>
            <person name="Kilian A."/>
            <person name="van der Vossen E.A."/>
            <person name="Wu Y."/>
            <person name="Guo J."/>
            <person name="He J."/>
            <person name="Jia Z."/>
            <person name="Ren Y."/>
            <person name="Tian G."/>
            <person name="Lu Y."/>
            <person name="Ruan J."/>
            <person name="Qian W."/>
            <person name="Wang M."/>
            <person name="Huang Q."/>
            <person name="Li B."/>
            <person name="Xuan Z."/>
            <person name="Cao J."/>
            <person name="Asan"/>
            <person name="Wu Z."/>
            <person name="Zhang J."/>
            <person name="Cai Q."/>
            <person name="Bai Y."/>
            <person name="Zhao B."/>
            <person name="Han Y."/>
            <person name="Li Y."/>
            <person name="Li X."/>
            <person name="Wang S."/>
            <person name="Shi Q."/>
            <person name="Liu S."/>
            <person name="Cho W.K."/>
            <person name="Kim J.Y."/>
            <person name="Xu Y."/>
            <person name="Heller-Uszynska K."/>
            <person name="Miao H."/>
            <person name="Cheng Z."/>
            <person name="Zhang S."/>
            <person name="Wu J."/>
            <person name="Yang Y."/>
            <person name="Kang H."/>
            <person name="Li M."/>
            <person name="Liang H."/>
            <person name="Ren X."/>
            <person name="Shi Z."/>
            <person name="Wen M."/>
            <person name="Jian M."/>
            <person name="Yang H."/>
            <person name="Zhang G."/>
            <person name="Yang Z."/>
            <person name="Chen R."/>
            <person name="Liu S."/>
            <person name="Li J."/>
            <person name="Ma L."/>
            <person name="Liu H."/>
            <person name="Zhou Y."/>
            <person name="Zhao J."/>
            <person name="Fang X."/>
            <person name="Li G."/>
            <person name="Fang L."/>
            <person name="Li Y."/>
            <person name="Liu D."/>
            <person name="Zheng H."/>
            <person name="Zhang Y."/>
            <person name="Qin N."/>
            <person name="Li Z."/>
            <person name="Yang G."/>
            <person name="Yang S."/>
            <person name="Bolund L."/>
            <person name="Kristiansen K."/>
            <person name="Zheng H."/>
            <person name="Li S."/>
            <person name="Zhang X."/>
            <person name="Yang H."/>
            <person name="Wang J."/>
            <person name="Sun R."/>
            <person name="Zhang B."/>
            <person name="Jiang S."/>
            <person name="Wang J."/>
            <person name="Du Y."/>
            <person name="Li S."/>
        </authorList>
    </citation>
    <scope>NUCLEOTIDE SEQUENCE [LARGE SCALE GENOMIC DNA]</scope>
    <source>
        <strain evidence="2">cv. 9930</strain>
    </source>
</reference>
<reference evidence="1 2" key="3">
    <citation type="journal article" date="2010" name="BMC Genomics">
        <title>Transcriptome sequencing and comparative analysis of cucumber flowers with different sex types.</title>
        <authorList>
            <person name="Guo S."/>
            <person name="Zheng Y."/>
            <person name="Joung J.G."/>
            <person name="Liu S."/>
            <person name="Zhang Z."/>
            <person name="Crasta O.R."/>
            <person name="Sobral B.W."/>
            <person name="Xu Y."/>
            <person name="Huang S."/>
            <person name="Fei Z."/>
        </authorList>
    </citation>
    <scope>NUCLEOTIDE SEQUENCE [LARGE SCALE GENOMIC DNA]</scope>
    <source>
        <strain evidence="2">cv. 9930</strain>
    </source>
</reference>
<evidence type="ECO:0000313" key="1">
    <source>
        <dbReference type="EMBL" id="KGN52748.1"/>
    </source>
</evidence>